<dbReference type="InterPro" id="IPR018076">
    <property type="entry name" value="T2SS_GspF_dom"/>
</dbReference>
<dbReference type="GeneID" id="77222787"/>
<dbReference type="RefSeq" id="WP_003154899.1">
    <property type="nucleotide sequence ID" value="NZ_CP020560.1"/>
</dbReference>
<evidence type="ECO:0000313" key="6">
    <source>
        <dbReference type="EMBL" id="AVK02749.1"/>
    </source>
</evidence>
<evidence type="ECO:0000256" key="1">
    <source>
        <dbReference type="ARBA" id="ARBA00004651"/>
    </source>
</evidence>
<evidence type="ECO:0000256" key="3">
    <source>
        <dbReference type="ARBA" id="ARBA00022692"/>
    </source>
</evidence>
<comment type="subcellular location">
    <subcellularLocation>
        <location evidence="1">Cell membrane</location>
        <topology evidence="1">Multi-pass membrane protein</topology>
    </subcellularLocation>
</comment>
<evidence type="ECO:0000256" key="2">
    <source>
        <dbReference type="ARBA" id="ARBA00022475"/>
    </source>
</evidence>
<evidence type="ECO:0000256" key="5">
    <source>
        <dbReference type="ARBA" id="ARBA00023136"/>
    </source>
</evidence>
<protein>
    <submittedName>
        <fullName evidence="6">Type II secretion system (T2SS), F family protein</fullName>
    </submittedName>
</protein>
<name>A0A2R3ILH1_9PSED</name>
<dbReference type="Pfam" id="PF00482">
    <property type="entry name" value="T2SSF"/>
    <property type="match status" value="1"/>
</dbReference>
<gene>
    <name evidence="6" type="ORF">CSB93_6227</name>
</gene>
<keyword evidence="7" id="KW-1185">Reference proteome</keyword>
<dbReference type="AlphaFoldDB" id="A0A2R3ILH1"/>
<proteinExistence type="predicted"/>
<organism evidence="6 7">
    <name type="scientific">Pseudomonas paraeruginosa</name>
    <dbReference type="NCBI Taxonomy" id="2994495"/>
    <lineage>
        <taxon>Bacteria</taxon>
        <taxon>Pseudomonadati</taxon>
        <taxon>Pseudomonadota</taxon>
        <taxon>Gammaproteobacteria</taxon>
        <taxon>Pseudomonadales</taxon>
        <taxon>Pseudomonadaceae</taxon>
        <taxon>Pseudomonas</taxon>
    </lineage>
</organism>
<keyword evidence="2" id="KW-1003">Cell membrane</keyword>
<dbReference type="GO" id="GO:0005886">
    <property type="term" value="C:plasma membrane"/>
    <property type="evidence" value="ECO:0007669"/>
    <property type="project" value="UniProtKB-SubCell"/>
</dbReference>
<dbReference type="PANTHER" id="PTHR35007">
    <property type="entry name" value="INTEGRAL MEMBRANE PROTEIN-RELATED"/>
    <property type="match status" value="1"/>
</dbReference>
<accession>A0A2R3ILH1</accession>
<keyword evidence="5" id="KW-0472">Membrane</keyword>
<keyword evidence="3" id="KW-0812">Transmembrane</keyword>
<keyword evidence="4" id="KW-1133">Transmembrane helix</keyword>
<sequence>MQAQWLIFAAVLMALGGGLLLLLQARNGSREQRLIEKRLGGLANPGGAGDWLAGMTERMDDSFWVRRLQLMDSEARQLLQQAGWHASRHRTLYLISVFLTPLLFVLLVLLARLLRAESEASHAVPLLFAAGIGFLLPKQVLKHFAKARRALIAEEMILFVQLIRILFDAGLTVEQALRVVCQEGRGITPQLARELDLALARAGNGIDLAEELEALARRLQVDPLNDCCGVLRQMLRQGGSARGTLLTLKQLFEDRRLTTLQERIGKLSAKMSLVMMVLLFPALLIVLAGPGVIAISKALGGLG</sequence>
<dbReference type="Proteomes" id="UP000238390">
    <property type="component" value="Chromosome"/>
</dbReference>
<evidence type="ECO:0000256" key="4">
    <source>
        <dbReference type="ARBA" id="ARBA00022989"/>
    </source>
</evidence>
<dbReference type="EMBL" id="CP027169">
    <property type="protein sequence ID" value="AVK02749.1"/>
    <property type="molecule type" value="Genomic_DNA"/>
</dbReference>
<dbReference type="PANTHER" id="PTHR35007:SF2">
    <property type="entry name" value="PILUS ASSEMBLE PROTEIN"/>
    <property type="match status" value="1"/>
</dbReference>
<evidence type="ECO:0000313" key="7">
    <source>
        <dbReference type="Proteomes" id="UP000238390"/>
    </source>
</evidence>
<reference evidence="6 7" key="1">
    <citation type="submission" date="2018-02" db="EMBL/GenBank/DDBJ databases">
        <title>FDA/CDC Antimicrobial Resistant Isolate Bank Genome Sequencing.</title>
        <authorList>
            <person name="Benahmed F.H."/>
            <person name="Lutgring J.D."/>
            <person name="Yoo B."/>
            <person name="Machado M."/>
            <person name="Brown A."/>
            <person name="McAllister G."/>
            <person name="Perry A."/>
            <person name="Halpin A.L."/>
            <person name="Vavikolanu K."/>
            <person name="Ott S."/>
            <person name="Zhao X."/>
            <person name="Tallon L.J."/>
            <person name="Sadzewicz L."/>
            <person name="Aluvathingal J."/>
            <person name="Nadendla S."/>
            <person name="Voskania-kordi A."/>
            <person name="Simonyan V."/>
            <person name="Patel J."/>
            <person name="Shawar R.M."/>
        </authorList>
    </citation>
    <scope>NUCLEOTIDE SEQUENCE [LARGE SCALE GENOMIC DNA]</scope>
    <source>
        <strain evidence="6 7">AR_0356</strain>
    </source>
</reference>